<dbReference type="SUPFAM" id="SSF52402">
    <property type="entry name" value="Adenine nucleotide alpha hydrolases-like"/>
    <property type="match status" value="1"/>
</dbReference>
<evidence type="ECO:0000313" key="2">
    <source>
        <dbReference type="EMBL" id="TQJ14466.1"/>
    </source>
</evidence>
<comment type="caution">
    <text evidence="2">The sequence shown here is derived from an EMBL/GenBank/DDBJ whole genome shotgun (WGS) entry which is preliminary data.</text>
</comment>
<accession>A0A542EGV6</accession>
<dbReference type="GO" id="GO:0004066">
    <property type="term" value="F:asparagine synthase (glutamine-hydrolyzing) activity"/>
    <property type="evidence" value="ECO:0007669"/>
    <property type="project" value="InterPro"/>
</dbReference>
<reference evidence="2 3" key="1">
    <citation type="submission" date="2019-06" db="EMBL/GenBank/DDBJ databases">
        <title>Sequencing the genomes of 1000 actinobacteria strains.</title>
        <authorList>
            <person name="Klenk H.-P."/>
        </authorList>
    </citation>
    <scope>NUCLEOTIDE SEQUENCE [LARGE SCALE GENOMIC DNA]</scope>
    <source>
        <strain evidence="2 3">DSM 19828</strain>
    </source>
</reference>
<organism evidence="2 3">
    <name type="scientific">Yimella lutea</name>
    <dbReference type="NCBI Taxonomy" id="587872"/>
    <lineage>
        <taxon>Bacteria</taxon>
        <taxon>Bacillati</taxon>
        <taxon>Actinomycetota</taxon>
        <taxon>Actinomycetes</taxon>
        <taxon>Micrococcales</taxon>
        <taxon>Dermacoccaceae</taxon>
        <taxon>Yimella</taxon>
    </lineage>
</organism>
<dbReference type="Pfam" id="PF00733">
    <property type="entry name" value="Asn_synthase"/>
    <property type="match status" value="1"/>
</dbReference>
<evidence type="ECO:0000259" key="1">
    <source>
        <dbReference type="Pfam" id="PF00733"/>
    </source>
</evidence>
<sequence>MPGLIRDTLARAVDDLCHDRQPTAVLSGGIDSSSVAALAVRCGAQLTTVSMGTELGDEFDQARLVADHLGTNHRELRTSSTDILALPK</sequence>
<name>A0A542EGV6_9MICO</name>
<dbReference type="OrthoDB" id="9763290at2"/>
<proteinExistence type="predicted"/>
<dbReference type="RefSeq" id="WP_141928269.1">
    <property type="nucleotide sequence ID" value="NZ_BAABCI010000011.1"/>
</dbReference>
<dbReference type="AlphaFoldDB" id="A0A542EGV6"/>
<dbReference type="Gene3D" id="3.40.50.620">
    <property type="entry name" value="HUPs"/>
    <property type="match status" value="1"/>
</dbReference>
<gene>
    <name evidence="2" type="ORF">FB459_1928</name>
</gene>
<dbReference type="EMBL" id="VFMO01000001">
    <property type="protein sequence ID" value="TQJ14466.1"/>
    <property type="molecule type" value="Genomic_DNA"/>
</dbReference>
<feature type="domain" description="Asparagine synthetase" evidence="1">
    <location>
        <begin position="5"/>
        <end position="85"/>
    </location>
</feature>
<dbReference type="InterPro" id="IPR014729">
    <property type="entry name" value="Rossmann-like_a/b/a_fold"/>
</dbReference>
<keyword evidence="3" id="KW-1185">Reference proteome</keyword>
<dbReference type="InterPro" id="IPR001962">
    <property type="entry name" value="Asn_synthase"/>
</dbReference>
<dbReference type="GO" id="GO:0006529">
    <property type="term" value="P:asparagine biosynthetic process"/>
    <property type="evidence" value="ECO:0007669"/>
    <property type="project" value="InterPro"/>
</dbReference>
<protein>
    <submittedName>
        <fullName evidence="2">Asparagine synthase</fullName>
    </submittedName>
</protein>
<dbReference type="Proteomes" id="UP000320806">
    <property type="component" value="Unassembled WGS sequence"/>
</dbReference>
<evidence type="ECO:0000313" key="3">
    <source>
        <dbReference type="Proteomes" id="UP000320806"/>
    </source>
</evidence>